<evidence type="ECO:0000313" key="4">
    <source>
        <dbReference type="Proteomes" id="UP000019384"/>
    </source>
</evidence>
<name>W6MJF2_9ASCO</name>
<dbReference type="InterPro" id="IPR036865">
    <property type="entry name" value="CRAL-TRIO_dom_sf"/>
</dbReference>
<dbReference type="InterPro" id="IPR052578">
    <property type="entry name" value="PI_Transfer_CRAL-TRIO"/>
</dbReference>
<dbReference type="SUPFAM" id="SSF46938">
    <property type="entry name" value="CRAL/TRIO N-terminal domain"/>
    <property type="match status" value="1"/>
</dbReference>
<dbReference type="SMART" id="SM01100">
    <property type="entry name" value="CRAL_TRIO_N"/>
    <property type="match status" value="1"/>
</dbReference>
<dbReference type="AlphaFoldDB" id="W6MJF2"/>
<feature type="region of interest" description="Disordered" evidence="1">
    <location>
        <begin position="1"/>
        <end position="26"/>
    </location>
</feature>
<dbReference type="PANTHER" id="PTHR45824">
    <property type="entry name" value="GH16843P"/>
    <property type="match status" value="1"/>
</dbReference>
<dbReference type="GO" id="GO:0016126">
    <property type="term" value="P:sterol biosynthetic process"/>
    <property type="evidence" value="ECO:0007669"/>
    <property type="project" value="EnsemblFungi"/>
</dbReference>
<dbReference type="GO" id="GO:0071944">
    <property type="term" value="C:cell periphery"/>
    <property type="evidence" value="ECO:0007669"/>
    <property type="project" value="EnsemblFungi"/>
</dbReference>
<dbReference type="GO" id="GO:0032934">
    <property type="term" value="F:sterol binding"/>
    <property type="evidence" value="ECO:0007669"/>
    <property type="project" value="EnsemblFungi"/>
</dbReference>
<dbReference type="HOGENOM" id="CLU_014001_1_1_1"/>
<dbReference type="GO" id="GO:0008654">
    <property type="term" value="P:phospholipid biosynthetic process"/>
    <property type="evidence" value="ECO:0007669"/>
    <property type="project" value="EnsemblFungi"/>
</dbReference>
<feature type="domain" description="CRAL-TRIO" evidence="2">
    <location>
        <begin position="119"/>
        <end position="277"/>
    </location>
</feature>
<dbReference type="RefSeq" id="XP_022456574.1">
    <property type="nucleotide sequence ID" value="XM_022605069.1"/>
</dbReference>
<dbReference type="Proteomes" id="UP000019384">
    <property type="component" value="Unassembled WGS sequence"/>
</dbReference>
<evidence type="ECO:0000313" key="3">
    <source>
        <dbReference type="EMBL" id="CDK24557.1"/>
    </source>
</evidence>
<dbReference type="InterPro" id="IPR011074">
    <property type="entry name" value="CRAL/TRIO_N_dom"/>
</dbReference>
<reference evidence="3" key="2">
    <citation type="submission" date="2014-02" db="EMBL/GenBank/DDBJ databases">
        <title>Complete DNA sequence of /Kuraishia capsulata/ illustrates novel genomic features among budding yeasts (/Saccharomycotina/).</title>
        <authorList>
            <person name="Morales L."/>
            <person name="Noel B."/>
            <person name="Porcel B."/>
            <person name="Marcet-Houben M."/>
            <person name="Hullo M-F."/>
            <person name="Sacerdot C."/>
            <person name="Tekaia F."/>
            <person name="Leh-Louis V."/>
            <person name="Despons L."/>
            <person name="Khanna V."/>
            <person name="Aury J-M."/>
            <person name="Barbe V."/>
            <person name="Couloux A."/>
            <person name="Labadie K."/>
            <person name="Pelletier E."/>
            <person name="Souciet J-L."/>
            <person name="Boekhout T."/>
            <person name="Gabaldon T."/>
            <person name="Wincker P."/>
            <person name="Dujon B."/>
        </authorList>
    </citation>
    <scope>NUCLEOTIDE SEQUENCE</scope>
    <source>
        <strain evidence="3">CBS 1993</strain>
    </source>
</reference>
<dbReference type="EMBL" id="HG793125">
    <property type="protein sequence ID" value="CDK24557.1"/>
    <property type="molecule type" value="Genomic_DNA"/>
</dbReference>
<dbReference type="GO" id="GO:2001247">
    <property type="term" value="P:positive regulation of phosphatidylcholine biosynthetic process"/>
    <property type="evidence" value="ECO:0007669"/>
    <property type="project" value="EnsemblFungi"/>
</dbReference>
<dbReference type="GO" id="GO:0005829">
    <property type="term" value="C:cytosol"/>
    <property type="evidence" value="ECO:0007669"/>
    <property type="project" value="EnsemblFungi"/>
</dbReference>
<dbReference type="Pfam" id="PF03765">
    <property type="entry name" value="CRAL_TRIO_N"/>
    <property type="match status" value="1"/>
</dbReference>
<dbReference type="GO" id="GO:0010008">
    <property type="term" value="C:endosome membrane"/>
    <property type="evidence" value="ECO:0007669"/>
    <property type="project" value="EnsemblFungi"/>
</dbReference>
<dbReference type="SMART" id="SM00516">
    <property type="entry name" value="SEC14"/>
    <property type="match status" value="1"/>
</dbReference>
<organism evidence="3 4">
    <name type="scientific">Kuraishia capsulata CBS 1993</name>
    <dbReference type="NCBI Taxonomy" id="1382522"/>
    <lineage>
        <taxon>Eukaryota</taxon>
        <taxon>Fungi</taxon>
        <taxon>Dikarya</taxon>
        <taxon>Ascomycota</taxon>
        <taxon>Saccharomycotina</taxon>
        <taxon>Pichiomycetes</taxon>
        <taxon>Pichiales</taxon>
        <taxon>Pichiaceae</taxon>
        <taxon>Kuraishia</taxon>
    </lineage>
</organism>
<protein>
    <recommendedName>
        <fullName evidence="2">CRAL-TRIO domain-containing protein</fullName>
    </recommendedName>
</protein>
<dbReference type="Pfam" id="PF00650">
    <property type="entry name" value="CRAL_TRIO"/>
    <property type="match status" value="1"/>
</dbReference>
<reference evidence="3" key="1">
    <citation type="submission" date="2013-12" db="EMBL/GenBank/DDBJ databases">
        <authorList>
            <person name="Genoscope - CEA"/>
        </authorList>
    </citation>
    <scope>NUCLEOTIDE SEQUENCE</scope>
    <source>
        <strain evidence="3">CBS 1993</strain>
    </source>
</reference>
<keyword evidence="4" id="KW-1185">Reference proteome</keyword>
<dbReference type="InterPro" id="IPR036273">
    <property type="entry name" value="CRAL/TRIO_N_dom_sf"/>
</dbReference>
<dbReference type="GO" id="GO:0043001">
    <property type="term" value="P:Golgi to plasma membrane protein transport"/>
    <property type="evidence" value="ECO:0007669"/>
    <property type="project" value="EnsemblFungi"/>
</dbReference>
<dbReference type="STRING" id="1382522.W6MJF2"/>
<dbReference type="GO" id="GO:0009410">
    <property type="term" value="P:response to xenobiotic stimulus"/>
    <property type="evidence" value="ECO:0007669"/>
    <property type="project" value="EnsemblFungi"/>
</dbReference>
<dbReference type="GO" id="GO:0008526">
    <property type="term" value="F:phosphatidylinositol transfer activity"/>
    <property type="evidence" value="ECO:0007669"/>
    <property type="project" value="EnsemblFungi"/>
</dbReference>
<dbReference type="SUPFAM" id="SSF52087">
    <property type="entry name" value="CRAL/TRIO domain"/>
    <property type="match status" value="1"/>
</dbReference>
<dbReference type="GO" id="GO:0006658">
    <property type="term" value="P:phosphatidylserine metabolic process"/>
    <property type="evidence" value="ECO:0007669"/>
    <property type="project" value="EnsemblFungi"/>
</dbReference>
<dbReference type="GeneID" id="34517962"/>
<dbReference type="InterPro" id="IPR001251">
    <property type="entry name" value="CRAL-TRIO_dom"/>
</dbReference>
<dbReference type="PANTHER" id="PTHR45824:SF29">
    <property type="entry name" value="GH16843P"/>
    <property type="match status" value="1"/>
</dbReference>
<sequence>MPMSTTVKVPFSEPSEYSETPVFEDPTSEDEIAKYDTVLKHFQDPELKLAIREKKCPPEEFEVLIPEEKSWITKECILRYIRATNWNVVECIKRLENSLVWRREFGIAGGKFQKLFPEDIAAENETGKQLVFGYDKGSRPCLILANGKQNTKASYKQIQNLIFYLERAIDFMPQGQDKLALCVDFKSYPEVAMKGFNMPSVTVGKEVLHVLQYHYPERLGRALFINIPWYAWPFLKICYPFVDPYTKQKVAFDKPFSDYIPLQQLAKNYGGEVDFEYDYEAYWPAFIETAAGKRKSYMKRFEELGATVGLSEYDLRA</sequence>
<accession>W6MJF2</accession>
<evidence type="ECO:0000259" key="2">
    <source>
        <dbReference type="PROSITE" id="PS50191"/>
    </source>
</evidence>
<dbReference type="Gene3D" id="3.40.525.10">
    <property type="entry name" value="CRAL-TRIO lipid binding domain"/>
    <property type="match status" value="1"/>
</dbReference>
<dbReference type="GO" id="GO:1901352">
    <property type="term" value="P:negative regulation of phosphatidylglycerol biosynthetic process"/>
    <property type="evidence" value="ECO:0007669"/>
    <property type="project" value="EnsemblFungi"/>
</dbReference>
<dbReference type="OrthoDB" id="75724at2759"/>
<proteinExistence type="predicted"/>
<evidence type="ECO:0000256" key="1">
    <source>
        <dbReference type="SAM" id="MobiDB-lite"/>
    </source>
</evidence>
<dbReference type="CDD" id="cd00170">
    <property type="entry name" value="SEC14"/>
    <property type="match status" value="1"/>
</dbReference>
<gene>
    <name evidence="3" type="ORF">KUCA_T00000523001</name>
</gene>
<dbReference type="PROSITE" id="PS50191">
    <property type="entry name" value="CRAL_TRIO"/>
    <property type="match status" value="1"/>
</dbReference>